<dbReference type="PANTHER" id="PTHR13131">
    <property type="entry name" value="CYSTINOSIN"/>
    <property type="match status" value="1"/>
</dbReference>
<gene>
    <name evidence="11" type="ORF">GOP47_0016610</name>
</gene>
<dbReference type="AlphaFoldDB" id="A0A9D4UI50"/>
<feature type="compositionally biased region" description="Polar residues" evidence="9">
    <location>
        <begin position="7"/>
        <end position="16"/>
    </location>
</feature>
<evidence type="ECO:0000313" key="11">
    <source>
        <dbReference type="EMBL" id="KAI5068265.1"/>
    </source>
</evidence>
<evidence type="ECO:0000256" key="9">
    <source>
        <dbReference type="SAM" id="MobiDB-lite"/>
    </source>
</evidence>
<dbReference type="InterPro" id="IPR006603">
    <property type="entry name" value="PQ-loop_rpt"/>
</dbReference>
<keyword evidence="6 10" id="KW-0472">Membrane</keyword>
<feature type="region of interest" description="Disordered" evidence="9">
    <location>
        <begin position="1"/>
        <end position="26"/>
    </location>
</feature>
<evidence type="ECO:0000313" key="12">
    <source>
        <dbReference type="Proteomes" id="UP000886520"/>
    </source>
</evidence>
<keyword evidence="5 10" id="KW-1133">Transmembrane helix</keyword>
<keyword evidence="7" id="KW-0458">Lysosome</keyword>
<evidence type="ECO:0000256" key="10">
    <source>
        <dbReference type="SAM" id="Phobius"/>
    </source>
</evidence>
<feature type="transmembrane region" description="Helical" evidence="10">
    <location>
        <begin position="176"/>
        <end position="198"/>
    </location>
</feature>
<organism evidence="11 12">
    <name type="scientific">Adiantum capillus-veneris</name>
    <name type="common">Maidenhair fern</name>
    <dbReference type="NCBI Taxonomy" id="13818"/>
    <lineage>
        <taxon>Eukaryota</taxon>
        <taxon>Viridiplantae</taxon>
        <taxon>Streptophyta</taxon>
        <taxon>Embryophyta</taxon>
        <taxon>Tracheophyta</taxon>
        <taxon>Polypodiopsida</taxon>
        <taxon>Polypodiidae</taxon>
        <taxon>Polypodiales</taxon>
        <taxon>Pteridineae</taxon>
        <taxon>Pteridaceae</taxon>
        <taxon>Vittarioideae</taxon>
        <taxon>Adiantum</taxon>
    </lineage>
</organism>
<feature type="transmembrane region" description="Helical" evidence="10">
    <location>
        <begin position="113"/>
        <end position="129"/>
    </location>
</feature>
<keyword evidence="3 10" id="KW-0812">Transmembrane</keyword>
<comment type="subcellular location">
    <subcellularLocation>
        <location evidence="1">Lysosome membrane</location>
        <topology evidence="1">Multi-pass membrane protein</topology>
    </subcellularLocation>
</comment>
<evidence type="ECO:0000256" key="7">
    <source>
        <dbReference type="ARBA" id="ARBA00023228"/>
    </source>
</evidence>
<feature type="transmembrane region" description="Helical" evidence="10">
    <location>
        <begin position="71"/>
        <end position="92"/>
    </location>
</feature>
<feature type="transmembrane region" description="Helical" evidence="10">
    <location>
        <begin position="278"/>
        <end position="301"/>
    </location>
</feature>
<dbReference type="OrthoDB" id="75720at2759"/>
<dbReference type="EMBL" id="JABFUD020000016">
    <property type="protein sequence ID" value="KAI5068265.1"/>
    <property type="molecule type" value="Genomic_DNA"/>
</dbReference>
<dbReference type="GO" id="GO:0005765">
    <property type="term" value="C:lysosomal membrane"/>
    <property type="evidence" value="ECO:0007669"/>
    <property type="project" value="UniProtKB-SubCell"/>
</dbReference>
<reference evidence="11" key="1">
    <citation type="submission" date="2021-01" db="EMBL/GenBank/DDBJ databases">
        <title>Adiantum capillus-veneris genome.</title>
        <authorList>
            <person name="Fang Y."/>
            <person name="Liao Q."/>
        </authorList>
    </citation>
    <scope>NUCLEOTIDE SEQUENCE</scope>
    <source>
        <strain evidence="11">H3</strain>
        <tissue evidence="11">Leaf</tissue>
    </source>
</reference>
<proteinExistence type="predicted"/>
<keyword evidence="2" id="KW-0813">Transport</keyword>
<sequence length="363" mass="41260">MKVMASREQTGGTLVGTTDCDTEENSIHDPSTLLPPHLNRPPFPSHQKHWLLLHQAPVEWHSTYLHVLYEALGWLAFAAWSFSFHPQVILNFKRKSVVGLNFDYLLLNLTKQISYFTYNICMYFIPAVQRQYHERYGYSELIPVGPSDVAYSIHGVLFTSITAYQALVYEKGSQKVSMITVGISCGAWFAAGLCTVIAWPKGQWIWLVSRFNTIQSAITFIKYIPQAWMNHKRKSTDGYSIENIILDLFGSSTNLVQMGVQSFDQGSYVNFIGNMGKLLFCAVVLVYDGIFVVQHFCLYNLPEQPNYVITLLNEKQSKVATTDESDANSQYNDVKQLFCGRYFVSIAESVRSYPMGEGFDLYS</sequence>
<evidence type="ECO:0000256" key="8">
    <source>
        <dbReference type="ARBA" id="ARBA00074957"/>
    </source>
</evidence>
<evidence type="ECO:0000256" key="5">
    <source>
        <dbReference type="ARBA" id="ARBA00022989"/>
    </source>
</evidence>
<evidence type="ECO:0000256" key="6">
    <source>
        <dbReference type="ARBA" id="ARBA00023136"/>
    </source>
</evidence>
<dbReference type="FunFam" id="1.20.1280.290:FF:000018">
    <property type="entry name" value="Cystinosin homolog"/>
    <property type="match status" value="1"/>
</dbReference>
<keyword evidence="12" id="KW-1185">Reference proteome</keyword>
<evidence type="ECO:0000256" key="3">
    <source>
        <dbReference type="ARBA" id="ARBA00022692"/>
    </source>
</evidence>
<evidence type="ECO:0000256" key="4">
    <source>
        <dbReference type="ARBA" id="ARBA00022737"/>
    </source>
</evidence>
<keyword evidence="4" id="KW-0677">Repeat</keyword>
<protein>
    <recommendedName>
        <fullName evidence="8">Cystinosin homolog</fullName>
    </recommendedName>
</protein>
<dbReference type="Proteomes" id="UP000886520">
    <property type="component" value="Chromosome 16"/>
</dbReference>
<dbReference type="Gene3D" id="1.20.1280.290">
    <property type="match status" value="2"/>
</dbReference>
<evidence type="ECO:0000256" key="1">
    <source>
        <dbReference type="ARBA" id="ARBA00004155"/>
    </source>
</evidence>
<accession>A0A9D4UI50</accession>
<dbReference type="SMART" id="SM00679">
    <property type="entry name" value="CTNS"/>
    <property type="match status" value="2"/>
</dbReference>
<comment type="caution">
    <text evidence="11">The sequence shown here is derived from an EMBL/GenBank/DDBJ whole genome shotgun (WGS) entry which is preliminary data.</text>
</comment>
<dbReference type="InterPro" id="IPR005282">
    <property type="entry name" value="LC_transporter"/>
</dbReference>
<dbReference type="Pfam" id="PF04193">
    <property type="entry name" value="PQ-loop"/>
    <property type="match status" value="2"/>
</dbReference>
<dbReference type="PANTHER" id="PTHR13131:SF5">
    <property type="entry name" value="CYSTINOSIN"/>
    <property type="match status" value="1"/>
</dbReference>
<dbReference type="GO" id="GO:0015184">
    <property type="term" value="F:L-cystine transmembrane transporter activity"/>
    <property type="evidence" value="ECO:0007669"/>
    <property type="project" value="TreeGrafter"/>
</dbReference>
<evidence type="ECO:0000256" key="2">
    <source>
        <dbReference type="ARBA" id="ARBA00022448"/>
    </source>
</evidence>
<name>A0A9D4UI50_ADICA</name>